<dbReference type="Proteomes" id="UP000694871">
    <property type="component" value="Unplaced"/>
</dbReference>
<name>A0ABM1KRM2_GEKJA</name>
<reference evidence="3" key="1">
    <citation type="submission" date="2025-08" db="UniProtKB">
        <authorList>
            <consortium name="RefSeq"/>
        </authorList>
    </citation>
    <scope>IDENTIFICATION</scope>
</reference>
<keyword evidence="3" id="KW-0418">Kinase</keyword>
<feature type="compositionally biased region" description="Basic and acidic residues" evidence="1">
    <location>
        <begin position="181"/>
        <end position="206"/>
    </location>
</feature>
<organism evidence="2 3">
    <name type="scientific">Gekko japonicus</name>
    <name type="common">Schlegel's Japanese gecko</name>
    <dbReference type="NCBI Taxonomy" id="146911"/>
    <lineage>
        <taxon>Eukaryota</taxon>
        <taxon>Metazoa</taxon>
        <taxon>Chordata</taxon>
        <taxon>Craniata</taxon>
        <taxon>Vertebrata</taxon>
        <taxon>Euteleostomi</taxon>
        <taxon>Lepidosauria</taxon>
        <taxon>Squamata</taxon>
        <taxon>Bifurcata</taxon>
        <taxon>Gekkota</taxon>
        <taxon>Gekkonidae</taxon>
        <taxon>Gekkoninae</taxon>
        <taxon>Gekko</taxon>
    </lineage>
</organism>
<dbReference type="GeneID" id="107118517"/>
<feature type="region of interest" description="Disordered" evidence="1">
    <location>
        <begin position="87"/>
        <end position="114"/>
    </location>
</feature>
<evidence type="ECO:0000313" key="2">
    <source>
        <dbReference type="Proteomes" id="UP000694871"/>
    </source>
</evidence>
<keyword evidence="2" id="KW-1185">Reference proteome</keyword>
<keyword evidence="3" id="KW-0808">Transferase</keyword>
<gene>
    <name evidence="3" type="primary">ADCK3</name>
</gene>
<dbReference type="GO" id="GO:0016301">
    <property type="term" value="F:kinase activity"/>
    <property type="evidence" value="ECO:0007669"/>
    <property type="project" value="UniProtKB-KW"/>
</dbReference>
<dbReference type="RefSeq" id="XP_015276359.1">
    <property type="nucleotide sequence ID" value="XM_015420873.1"/>
</dbReference>
<feature type="region of interest" description="Disordered" evidence="1">
    <location>
        <begin position="181"/>
        <end position="218"/>
    </location>
</feature>
<feature type="non-terminal residue" evidence="3">
    <location>
        <position position="218"/>
    </location>
</feature>
<accession>A0ABM1KRM2</accession>
<proteinExistence type="predicted"/>
<protein>
    <submittedName>
        <fullName evidence="3">Atypical kinase ADCK3, mitochondrial</fullName>
    </submittedName>
</protein>
<evidence type="ECO:0000313" key="3">
    <source>
        <dbReference type="RefSeq" id="XP_015276359.1"/>
    </source>
</evidence>
<sequence length="218" mass="23454">MAGDAIMVMRGLAKLSKAVVEAQAGQLRQVILGGDAATIARSFQATAEEQFSAAMGKMQELGRRQENLKDLDEDFGKDYSFSESELGGAAKDFSPQDQPQKHGGTEGPSYAYASSGPFPNVVKMGDSSHNPNPISAKVDAKLFGGFRDPGYPFSATCGQSRAFHQDHSSVGGLTAEDIDKARQAKADPQHKPHKQMLSERARERKVPVTRIGRLANFG</sequence>
<evidence type="ECO:0000256" key="1">
    <source>
        <dbReference type="SAM" id="MobiDB-lite"/>
    </source>
</evidence>